<sequence length="186" mass="21593">MSLYRTYTDEALLPLLQDSDETAFNEIYHRYCKLLFAVAANKLNSLADAEEIVQDVFADLWKRRLEITIERSLKSFLAAAVKFQVYSVMARHHRQRARMAGFEPDSMSISPVEEQYNLKVLQEQLYHSTAGLPERCRLVYQLSREDGLSNKEIAAAMAISEKTVENQMTKALRHLRAVFRFLFSFF</sequence>
<comment type="similarity">
    <text evidence="1">Belongs to the sigma-70 factor family. ECF subfamily.</text>
</comment>
<keyword evidence="4" id="KW-0804">Transcription</keyword>
<evidence type="ECO:0000256" key="3">
    <source>
        <dbReference type="ARBA" id="ARBA00023082"/>
    </source>
</evidence>
<evidence type="ECO:0000313" key="7">
    <source>
        <dbReference type="EMBL" id="MBC9928966.1"/>
    </source>
</evidence>
<proteinExistence type="inferred from homology"/>
<keyword evidence="3" id="KW-0731">Sigma factor</keyword>
<evidence type="ECO:0000313" key="8">
    <source>
        <dbReference type="Proteomes" id="UP000659124"/>
    </source>
</evidence>
<dbReference type="PANTHER" id="PTHR43133:SF46">
    <property type="entry name" value="RNA POLYMERASE SIGMA-70 FACTOR ECF SUBFAMILY"/>
    <property type="match status" value="1"/>
</dbReference>
<dbReference type="Pfam" id="PF08281">
    <property type="entry name" value="Sigma70_r4_2"/>
    <property type="match status" value="1"/>
</dbReference>
<dbReference type="InterPro" id="IPR007627">
    <property type="entry name" value="RNA_pol_sigma70_r2"/>
</dbReference>
<dbReference type="InterPro" id="IPR013249">
    <property type="entry name" value="RNA_pol_sigma70_r4_t2"/>
</dbReference>
<evidence type="ECO:0000256" key="2">
    <source>
        <dbReference type="ARBA" id="ARBA00023015"/>
    </source>
</evidence>
<keyword evidence="8" id="KW-1185">Reference proteome</keyword>
<organism evidence="7 8">
    <name type="scientific">Chitinophaga qingshengii</name>
    <dbReference type="NCBI Taxonomy" id="1569794"/>
    <lineage>
        <taxon>Bacteria</taxon>
        <taxon>Pseudomonadati</taxon>
        <taxon>Bacteroidota</taxon>
        <taxon>Chitinophagia</taxon>
        <taxon>Chitinophagales</taxon>
        <taxon>Chitinophagaceae</taxon>
        <taxon>Chitinophaga</taxon>
    </lineage>
</organism>
<dbReference type="Pfam" id="PF04542">
    <property type="entry name" value="Sigma70_r2"/>
    <property type="match status" value="1"/>
</dbReference>
<dbReference type="InterPro" id="IPR014284">
    <property type="entry name" value="RNA_pol_sigma-70_dom"/>
</dbReference>
<keyword evidence="2" id="KW-0805">Transcription regulation</keyword>
<protein>
    <submittedName>
        <fullName evidence="7">RNA polymerase sigma-70 factor</fullName>
    </submittedName>
</protein>
<evidence type="ECO:0000259" key="5">
    <source>
        <dbReference type="Pfam" id="PF04542"/>
    </source>
</evidence>
<dbReference type="SUPFAM" id="SSF88946">
    <property type="entry name" value="Sigma2 domain of RNA polymerase sigma factors"/>
    <property type="match status" value="1"/>
</dbReference>
<evidence type="ECO:0000256" key="4">
    <source>
        <dbReference type="ARBA" id="ARBA00023163"/>
    </source>
</evidence>
<dbReference type="Gene3D" id="1.10.10.10">
    <property type="entry name" value="Winged helix-like DNA-binding domain superfamily/Winged helix DNA-binding domain"/>
    <property type="match status" value="1"/>
</dbReference>
<dbReference type="InterPro" id="IPR013325">
    <property type="entry name" value="RNA_pol_sigma_r2"/>
</dbReference>
<dbReference type="EMBL" id="JACVFC010000001">
    <property type="protein sequence ID" value="MBC9928966.1"/>
    <property type="molecule type" value="Genomic_DNA"/>
</dbReference>
<accession>A0ABR7TF77</accession>
<dbReference type="PRINTS" id="PR00038">
    <property type="entry name" value="HTHLUXR"/>
</dbReference>
<dbReference type="InterPro" id="IPR013324">
    <property type="entry name" value="RNA_pol_sigma_r3/r4-like"/>
</dbReference>
<gene>
    <name evidence="7" type="ORF">ICL07_01185</name>
</gene>
<evidence type="ECO:0000259" key="6">
    <source>
        <dbReference type="Pfam" id="PF08281"/>
    </source>
</evidence>
<dbReference type="Gene3D" id="1.10.1740.10">
    <property type="match status" value="1"/>
</dbReference>
<dbReference type="NCBIfam" id="TIGR02937">
    <property type="entry name" value="sigma70-ECF"/>
    <property type="match status" value="1"/>
</dbReference>
<reference evidence="7 8" key="1">
    <citation type="submission" date="2020-09" db="EMBL/GenBank/DDBJ databases">
        <title>Genome sequences of type strains of Chitinophaga qingshengii and Chitinophaga varians.</title>
        <authorList>
            <person name="Kittiwongwattana C."/>
        </authorList>
    </citation>
    <scope>NUCLEOTIDE SEQUENCE [LARGE SCALE GENOMIC DNA]</scope>
    <source>
        <strain evidence="7 8">JCM 30026</strain>
    </source>
</reference>
<name>A0ABR7TF77_9BACT</name>
<dbReference type="InterPro" id="IPR039425">
    <property type="entry name" value="RNA_pol_sigma-70-like"/>
</dbReference>
<dbReference type="PANTHER" id="PTHR43133">
    <property type="entry name" value="RNA POLYMERASE ECF-TYPE SIGMA FACTO"/>
    <property type="match status" value="1"/>
</dbReference>
<feature type="domain" description="RNA polymerase sigma-70 region 2" evidence="5">
    <location>
        <begin position="27"/>
        <end position="93"/>
    </location>
</feature>
<feature type="domain" description="RNA polymerase sigma factor 70 region 4 type 2" evidence="6">
    <location>
        <begin position="123"/>
        <end position="175"/>
    </location>
</feature>
<dbReference type="NCBIfam" id="TIGR02985">
    <property type="entry name" value="Sig70_bacteroi1"/>
    <property type="match status" value="1"/>
</dbReference>
<comment type="caution">
    <text evidence="7">The sequence shown here is derived from an EMBL/GenBank/DDBJ whole genome shotgun (WGS) entry which is preliminary data.</text>
</comment>
<dbReference type="InterPro" id="IPR036388">
    <property type="entry name" value="WH-like_DNA-bd_sf"/>
</dbReference>
<dbReference type="RefSeq" id="WP_188086121.1">
    <property type="nucleotide sequence ID" value="NZ_JACVFC010000001.1"/>
</dbReference>
<dbReference type="InterPro" id="IPR000792">
    <property type="entry name" value="Tscrpt_reg_LuxR_C"/>
</dbReference>
<dbReference type="InterPro" id="IPR014327">
    <property type="entry name" value="RNA_pol_sigma70_bacteroid"/>
</dbReference>
<evidence type="ECO:0000256" key="1">
    <source>
        <dbReference type="ARBA" id="ARBA00010641"/>
    </source>
</evidence>
<dbReference type="Proteomes" id="UP000659124">
    <property type="component" value="Unassembled WGS sequence"/>
</dbReference>
<dbReference type="SUPFAM" id="SSF88659">
    <property type="entry name" value="Sigma3 and sigma4 domains of RNA polymerase sigma factors"/>
    <property type="match status" value="1"/>
</dbReference>